<name>A0A5J5EB76_9PEZI</name>
<evidence type="ECO:0000313" key="1">
    <source>
        <dbReference type="EMBL" id="KAA8892772.1"/>
    </source>
</evidence>
<dbReference type="Proteomes" id="UP000326924">
    <property type="component" value="Unassembled WGS sequence"/>
</dbReference>
<organism evidence="1 2">
    <name type="scientific">Sphaerosporella brunnea</name>
    <dbReference type="NCBI Taxonomy" id="1250544"/>
    <lineage>
        <taxon>Eukaryota</taxon>
        <taxon>Fungi</taxon>
        <taxon>Dikarya</taxon>
        <taxon>Ascomycota</taxon>
        <taxon>Pezizomycotina</taxon>
        <taxon>Pezizomycetes</taxon>
        <taxon>Pezizales</taxon>
        <taxon>Pyronemataceae</taxon>
        <taxon>Sphaerosporella</taxon>
    </lineage>
</organism>
<dbReference type="InterPro" id="IPR036514">
    <property type="entry name" value="SGNH_hydro_sf"/>
</dbReference>
<evidence type="ECO:0000313" key="2">
    <source>
        <dbReference type="Proteomes" id="UP000326924"/>
    </source>
</evidence>
<dbReference type="SUPFAM" id="SSF52266">
    <property type="entry name" value="SGNH hydrolase"/>
    <property type="match status" value="1"/>
</dbReference>
<accession>A0A5J5EB76</accession>
<dbReference type="OrthoDB" id="1600564at2759"/>
<reference evidence="1 2" key="1">
    <citation type="submission" date="2019-09" db="EMBL/GenBank/DDBJ databases">
        <title>Draft genome of the ectomycorrhizal ascomycete Sphaerosporella brunnea.</title>
        <authorList>
            <consortium name="DOE Joint Genome Institute"/>
            <person name="Benucci G.M."/>
            <person name="Marozzi G."/>
            <person name="Antonielli L."/>
            <person name="Sanchez S."/>
            <person name="Marco P."/>
            <person name="Wang X."/>
            <person name="Falini L.B."/>
            <person name="Barry K."/>
            <person name="Haridas S."/>
            <person name="Lipzen A."/>
            <person name="Labutti K."/>
            <person name="Grigoriev I.V."/>
            <person name="Murat C."/>
            <person name="Martin F."/>
            <person name="Albertini E."/>
            <person name="Donnini D."/>
            <person name="Bonito G."/>
        </authorList>
    </citation>
    <scope>NUCLEOTIDE SEQUENCE [LARGE SCALE GENOMIC DNA]</scope>
    <source>
        <strain evidence="1 2">Sb_GMNB300</strain>
    </source>
</reference>
<dbReference type="EMBL" id="VXIS01000598">
    <property type="protein sequence ID" value="KAA8892772.1"/>
    <property type="molecule type" value="Genomic_DNA"/>
</dbReference>
<dbReference type="Pfam" id="PF00657">
    <property type="entry name" value="Lipase_GDSL"/>
    <property type="match status" value="1"/>
</dbReference>
<gene>
    <name evidence="1" type="ORF">FN846DRAFT_805281</name>
</gene>
<dbReference type="GO" id="GO:0016788">
    <property type="term" value="F:hydrolase activity, acting on ester bonds"/>
    <property type="evidence" value="ECO:0007669"/>
    <property type="project" value="InterPro"/>
</dbReference>
<dbReference type="AlphaFoldDB" id="A0A5J5EB76"/>
<keyword evidence="2" id="KW-1185">Reference proteome</keyword>
<dbReference type="Gene3D" id="3.40.50.1110">
    <property type="entry name" value="SGNH hydrolase"/>
    <property type="match status" value="1"/>
</dbReference>
<dbReference type="InterPro" id="IPR001087">
    <property type="entry name" value="GDSL"/>
</dbReference>
<comment type="caution">
    <text evidence="1">The sequence shown here is derived from an EMBL/GenBank/DDBJ whole genome shotgun (WGS) entry which is preliminary data.</text>
</comment>
<dbReference type="InParanoid" id="A0A5J5EB76"/>
<keyword evidence="1" id="KW-0378">Hydrolase</keyword>
<proteinExistence type="predicted"/>
<protein>
    <submittedName>
        <fullName evidence="1">SGNH hydrolase-type esterase domain-containing protein</fullName>
    </submittedName>
</protein>
<sequence>MHPQSILGPALYASNMTHHTLVTFGDSYTDTGFAASGPSAPSPHCPLGNPGCHVGESYTGGHNWLSALTSVFNATTTVAWNLAHSGDVISTALVPERGGGAVEDQLPQLLGGAARLPPADGAQALWSAFVGVNDLGATRQAGRDPGDAAFVRRLVERYFDALLGRAYERHAARWFLVWTIPDTSRTPQFWRDEPLRRAVAAFNAALRAEARSWEARRSGARVLLLDAEKLFDDLLRDPAAGGWKDDRSVCPADECFWYDRYHPGEKVHMVMAQKVARVLADAGWW</sequence>